<accession>A0ABN3QXS0</accession>
<dbReference type="Proteomes" id="UP001500151">
    <property type="component" value="Unassembled WGS sequence"/>
</dbReference>
<dbReference type="Pfam" id="PF11188">
    <property type="entry name" value="DUF2975"/>
    <property type="match status" value="1"/>
</dbReference>
<gene>
    <name evidence="2" type="ORF">GCM10010307_36110</name>
</gene>
<evidence type="ECO:0000313" key="2">
    <source>
        <dbReference type="EMBL" id="GAA2638027.1"/>
    </source>
</evidence>
<dbReference type="EMBL" id="BAAASJ010000034">
    <property type="protein sequence ID" value="GAA2638027.1"/>
    <property type="molecule type" value="Genomic_DNA"/>
</dbReference>
<dbReference type="RefSeq" id="WP_344391235.1">
    <property type="nucleotide sequence ID" value="NZ_BAAASJ010000034.1"/>
</dbReference>
<dbReference type="InterPro" id="IPR021354">
    <property type="entry name" value="DUF2975"/>
</dbReference>
<sequence length="207" mass="21768">MAEGRKLVEPLFSVVSVVLRVMVGVVVVGFVLSLFVDGVHVGWGGGSACVTADGVSGSSSDTDAMFGAREGVDVSSTPQYCIADPSGSQQLLEVLRDLPSFILMVGGLLLLNRLLRGAARDGAYTAQTAARLRLLGWWLLVGSLVSEVTQAIAQAALLATLVEGGRATVGNMWDIPFLAIFTALGLLTFARIMQEGVVMREDIEATI</sequence>
<reference evidence="2 3" key="1">
    <citation type="journal article" date="2019" name="Int. J. Syst. Evol. Microbiol.">
        <title>The Global Catalogue of Microorganisms (GCM) 10K type strain sequencing project: providing services to taxonomists for standard genome sequencing and annotation.</title>
        <authorList>
            <consortium name="The Broad Institute Genomics Platform"/>
            <consortium name="The Broad Institute Genome Sequencing Center for Infectious Disease"/>
            <person name="Wu L."/>
            <person name="Ma J."/>
        </authorList>
    </citation>
    <scope>NUCLEOTIDE SEQUENCE [LARGE SCALE GENOMIC DNA]</scope>
    <source>
        <strain evidence="2 3">JCM 4524</strain>
    </source>
</reference>
<comment type="caution">
    <text evidence="2">The sequence shown here is derived from an EMBL/GenBank/DDBJ whole genome shotgun (WGS) entry which is preliminary data.</text>
</comment>
<proteinExistence type="predicted"/>
<keyword evidence="1" id="KW-1133">Transmembrane helix</keyword>
<evidence type="ECO:0008006" key="4">
    <source>
        <dbReference type="Google" id="ProtNLM"/>
    </source>
</evidence>
<keyword evidence="1" id="KW-0812">Transmembrane</keyword>
<feature type="transmembrane region" description="Helical" evidence="1">
    <location>
        <begin position="12"/>
        <end position="36"/>
    </location>
</feature>
<keyword evidence="3" id="KW-1185">Reference proteome</keyword>
<protein>
    <recommendedName>
        <fullName evidence="4">DUF2975 domain-containing protein</fullName>
    </recommendedName>
</protein>
<name>A0ABN3QXS0_9ACTN</name>
<evidence type="ECO:0000256" key="1">
    <source>
        <dbReference type="SAM" id="Phobius"/>
    </source>
</evidence>
<keyword evidence="1" id="KW-0472">Membrane</keyword>
<feature type="transmembrane region" description="Helical" evidence="1">
    <location>
        <begin position="98"/>
        <end position="115"/>
    </location>
</feature>
<feature type="transmembrane region" description="Helical" evidence="1">
    <location>
        <begin position="173"/>
        <end position="190"/>
    </location>
</feature>
<feature type="transmembrane region" description="Helical" evidence="1">
    <location>
        <begin position="135"/>
        <end position="161"/>
    </location>
</feature>
<organism evidence="2 3">
    <name type="scientific">Streptomyces vastus</name>
    <dbReference type="NCBI Taxonomy" id="285451"/>
    <lineage>
        <taxon>Bacteria</taxon>
        <taxon>Bacillati</taxon>
        <taxon>Actinomycetota</taxon>
        <taxon>Actinomycetes</taxon>
        <taxon>Kitasatosporales</taxon>
        <taxon>Streptomycetaceae</taxon>
        <taxon>Streptomyces</taxon>
    </lineage>
</organism>
<evidence type="ECO:0000313" key="3">
    <source>
        <dbReference type="Proteomes" id="UP001500151"/>
    </source>
</evidence>